<dbReference type="Proteomes" id="UP000315673">
    <property type="component" value="Chromosome"/>
</dbReference>
<dbReference type="OrthoDB" id="345222at2"/>
<dbReference type="GO" id="GO:0006508">
    <property type="term" value="P:proteolysis"/>
    <property type="evidence" value="ECO:0007669"/>
    <property type="project" value="InterPro"/>
</dbReference>
<dbReference type="KEGG" id="spai:FPZ24_01560"/>
<protein>
    <submittedName>
        <fullName evidence="2">Peptidase C13</fullName>
    </submittedName>
</protein>
<keyword evidence="1" id="KW-0732">Signal</keyword>
<evidence type="ECO:0000313" key="3">
    <source>
        <dbReference type="Proteomes" id="UP000315673"/>
    </source>
</evidence>
<proteinExistence type="predicted"/>
<dbReference type="Pfam" id="PF01650">
    <property type="entry name" value="Peptidase_C13"/>
    <property type="match status" value="1"/>
</dbReference>
<accession>A0A5B8LDY0</accession>
<dbReference type="EMBL" id="CP042306">
    <property type="protein sequence ID" value="QDZ06317.1"/>
    <property type="molecule type" value="Genomic_DNA"/>
</dbReference>
<feature type="signal peptide" evidence="1">
    <location>
        <begin position="1"/>
        <end position="24"/>
    </location>
</feature>
<dbReference type="GO" id="GO:0008233">
    <property type="term" value="F:peptidase activity"/>
    <property type="evidence" value="ECO:0007669"/>
    <property type="project" value="InterPro"/>
</dbReference>
<dbReference type="AlphaFoldDB" id="A0A5B8LDY0"/>
<reference evidence="2 3" key="1">
    <citation type="submission" date="2019-07" db="EMBL/GenBank/DDBJ databases">
        <title>Full genome sequence of Sphingomonas sp. 4R-6-7(HKS19).</title>
        <authorList>
            <person name="Im W.-T."/>
        </authorList>
    </citation>
    <scope>NUCLEOTIDE SEQUENCE [LARGE SCALE GENOMIC DNA]</scope>
    <source>
        <strain evidence="2 3">HKS19</strain>
    </source>
</reference>
<gene>
    <name evidence="2" type="ORF">FPZ24_01560</name>
</gene>
<evidence type="ECO:0000256" key="1">
    <source>
        <dbReference type="SAM" id="SignalP"/>
    </source>
</evidence>
<organism evidence="2 3">
    <name type="scientific">Sphingomonas panacisoli</name>
    <dbReference type="NCBI Taxonomy" id="1813879"/>
    <lineage>
        <taxon>Bacteria</taxon>
        <taxon>Pseudomonadati</taxon>
        <taxon>Pseudomonadota</taxon>
        <taxon>Alphaproteobacteria</taxon>
        <taxon>Sphingomonadales</taxon>
        <taxon>Sphingomonadaceae</taxon>
        <taxon>Sphingomonas</taxon>
    </lineage>
</organism>
<evidence type="ECO:0000313" key="2">
    <source>
        <dbReference type="EMBL" id="QDZ06317.1"/>
    </source>
</evidence>
<name>A0A5B8LDY0_9SPHN</name>
<dbReference type="Gene3D" id="3.40.50.1460">
    <property type="match status" value="1"/>
</dbReference>
<sequence>MRWAGKVARTASLLVASLAVTASATGQSATSYKAPEHVGGWPGLVSGSNETEAQASIDLGPELERDRSPKWLLDEQRKLDKALAALTPQKPGMVDAYVVVVGLDSDPIFGREAREAGKVLSRRYNAVGHTIVLAGTNGDGPSALPNGSPHNLAVALARVAELMDKKQDVLVLYTAGHGAKVGLAYHDADDGFGIIPPARMARMFDELGIKNRLLILSACFSGIFVPTLASDTTALFTAASADRTSFGCQSDRDWTFYGDAMINNALRQPVPLATAGANAQALIAKWEGMKSDLLPSQPQVSIGSKVSTWLTPLEARMPKTATPMVGRPAISIFEQ</sequence>
<keyword evidence="3" id="KW-1185">Reference proteome</keyword>
<dbReference type="InterPro" id="IPR001096">
    <property type="entry name" value="Peptidase_C13"/>
</dbReference>
<feature type="chain" id="PRO_5022831115" evidence="1">
    <location>
        <begin position="25"/>
        <end position="335"/>
    </location>
</feature>